<evidence type="ECO:0000259" key="7">
    <source>
        <dbReference type="PROSITE" id="PS51898"/>
    </source>
</evidence>
<gene>
    <name evidence="9" type="ORF">CAY35_07490</name>
</gene>
<comment type="similarity">
    <text evidence="1">Belongs to the 'phage' integrase family.</text>
</comment>
<evidence type="ECO:0000313" key="10">
    <source>
        <dbReference type="Proteomes" id="UP000245514"/>
    </source>
</evidence>
<evidence type="ECO:0000313" key="9">
    <source>
        <dbReference type="EMBL" id="PWI27454.1"/>
    </source>
</evidence>
<proteinExistence type="inferred from homology"/>
<keyword evidence="2 4" id="KW-0238">DNA-binding</keyword>
<dbReference type="InterPro" id="IPR011010">
    <property type="entry name" value="DNA_brk_join_enz"/>
</dbReference>
<reference evidence="9 10" key="1">
    <citation type="submission" date="2018-05" db="EMBL/GenBank/DDBJ databases">
        <title>Draft Genome Sequence of Arthrobacter cumminsii IME1328, Isolated from a Patient Who Suffered from Foot Ulcers in China.</title>
        <authorList>
            <person name="Li M."/>
            <person name="Jiang Z."/>
            <person name="Sun Q."/>
            <person name="Tong Y."/>
        </authorList>
    </citation>
    <scope>NUCLEOTIDE SEQUENCE [LARGE SCALE GENOMIC DNA]</scope>
    <source>
        <strain evidence="9 10">IME1328</strain>
    </source>
</reference>
<dbReference type="Proteomes" id="UP000245514">
    <property type="component" value="Unassembled WGS sequence"/>
</dbReference>
<dbReference type="PANTHER" id="PTHR30349:SF64">
    <property type="entry name" value="PROPHAGE INTEGRASE INTD-RELATED"/>
    <property type="match status" value="1"/>
</dbReference>
<protein>
    <recommendedName>
        <fullName evidence="11">Site-specific integrase</fullName>
    </recommendedName>
</protein>
<sequence>MAKKSNRPRGVRQRQNGSWEYRHYWGQVEASALFRKYGEQLPDMPASFWKAGQRAEVYADTLPGIRKARERVLAEIITGTYVPRHIAKELAKREAEAAEREAARLSVTFEQVATEYLAFIREHVDFGTWRTYRSAVRKRLKALHSLPIGSITPNKLEAWYRQLTAETSQRYARKAYDELSRVMKYATGTHEKQHHSSKTYLDKNPCVLRLGPKPKPMKERRALTPEEVHALADGMPPHRSIAIWIGALGGLRQGEIIGLQRKHVSFKDGFVWLEVKQQLVRQDGAPAELEDPKTDAGVRRIPLPGMKGVDTFKLFSHWMTNVVGPGEDAFVVPLRPGKPAGIAHTTIGKHMRKAREAASNKLGVDLRKVGTHDLRHTAMTNFGRSRATLADLKLFGGHTNVEAVMIYQHSDAESLARVAGMSREEAQAEAQERQAHLEALREAND</sequence>
<evidence type="ECO:0000256" key="3">
    <source>
        <dbReference type="ARBA" id="ARBA00023172"/>
    </source>
</evidence>
<keyword evidence="10" id="KW-1185">Reference proteome</keyword>
<feature type="coiled-coil region" evidence="5">
    <location>
        <begin position="88"/>
        <end position="115"/>
    </location>
</feature>
<keyword evidence="3" id="KW-0233">DNA recombination</keyword>
<feature type="domain" description="Tyr recombinase" evidence="7">
    <location>
        <begin position="218"/>
        <end position="420"/>
    </location>
</feature>
<accession>A0ABX5L474</accession>
<name>A0ABX5L474_9MICC</name>
<dbReference type="RefSeq" id="WP_109304009.1">
    <property type="nucleotide sequence ID" value="NZ_QFWG01000009.1"/>
</dbReference>
<organism evidence="9 10">
    <name type="scientific">Pseudoglutamicibacter cumminsii</name>
    <dbReference type="NCBI Taxonomy" id="156979"/>
    <lineage>
        <taxon>Bacteria</taxon>
        <taxon>Bacillati</taxon>
        <taxon>Actinomycetota</taxon>
        <taxon>Actinomycetes</taxon>
        <taxon>Micrococcales</taxon>
        <taxon>Micrococcaceae</taxon>
        <taxon>Pseudoglutamicibacter</taxon>
    </lineage>
</organism>
<dbReference type="PANTHER" id="PTHR30349">
    <property type="entry name" value="PHAGE INTEGRASE-RELATED"/>
    <property type="match status" value="1"/>
</dbReference>
<evidence type="ECO:0000256" key="6">
    <source>
        <dbReference type="SAM" id="MobiDB-lite"/>
    </source>
</evidence>
<evidence type="ECO:0000256" key="1">
    <source>
        <dbReference type="ARBA" id="ARBA00008857"/>
    </source>
</evidence>
<dbReference type="Gene3D" id="1.10.150.130">
    <property type="match status" value="1"/>
</dbReference>
<feature type="region of interest" description="Disordered" evidence="6">
    <location>
        <begin position="423"/>
        <end position="445"/>
    </location>
</feature>
<dbReference type="InterPro" id="IPR044068">
    <property type="entry name" value="CB"/>
</dbReference>
<feature type="domain" description="Core-binding (CB)" evidence="8">
    <location>
        <begin position="107"/>
        <end position="187"/>
    </location>
</feature>
<dbReference type="PROSITE" id="PS51898">
    <property type="entry name" value="TYR_RECOMBINASE"/>
    <property type="match status" value="1"/>
</dbReference>
<keyword evidence="5" id="KW-0175">Coiled coil</keyword>
<dbReference type="PROSITE" id="PS51900">
    <property type="entry name" value="CB"/>
    <property type="match status" value="1"/>
</dbReference>
<dbReference type="Gene3D" id="1.10.443.10">
    <property type="entry name" value="Intergrase catalytic core"/>
    <property type="match status" value="1"/>
</dbReference>
<evidence type="ECO:0000256" key="2">
    <source>
        <dbReference type="ARBA" id="ARBA00023125"/>
    </source>
</evidence>
<dbReference type="EMBL" id="QFWG01000009">
    <property type="protein sequence ID" value="PWI27454.1"/>
    <property type="molecule type" value="Genomic_DNA"/>
</dbReference>
<evidence type="ECO:0000259" key="8">
    <source>
        <dbReference type="PROSITE" id="PS51900"/>
    </source>
</evidence>
<comment type="caution">
    <text evidence="9">The sequence shown here is derived from an EMBL/GenBank/DDBJ whole genome shotgun (WGS) entry which is preliminary data.</text>
</comment>
<dbReference type="InterPro" id="IPR013762">
    <property type="entry name" value="Integrase-like_cat_sf"/>
</dbReference>
<dbReference type="SUPFAM" id="SSF56349">
    <property type="entry name" value="DNA breaking-rejoining enzymes"/>
    <property type="match status" value="1"/>
</dbReference>
<dbReference type="InterPro" id="IPR010998">
    <property type="entry name" value="Integrase_recombinase_N"/>
</dbReference>
<evidence type="ECO:0008006" key="11">
    <source>
        <dbReference type="Google" id="ProtNLM"/>
    </source>
</evidence>
<dbReference type="InterPro" id="IPR002104">
    <property type="entry name" value="Integrase_catalytic"/>
</dbReference>
<evidence type="ECO:0000256" key="5">
    <source>
        <dbReference type="SAM" id="Coils"/>
    </source>
</evidence>
<evidence type="ECO:0000256" key="4">
    <source>
        <dbReference type="PROSITE-ProRule" id="PRU01248"/>
    </source>
</evidence>
<dbReference type="Pfam" id="PF00589">
    <property type="entry name" value="Phage_integrase"/>
    <property type="match status" value="1"/>
</dbReference>
<dbReference type="InterPro" id="IPR050090">
    <property type="entry name" value="Tyrosine_recombinase_XerCD"/>
</dbReference>